<dbReference type="Gene3D" id="2.130.10.80">
    <property type="entry name" value="Galactose oxidase/kelch, beta-propeller"/>
    <property type="match status" value="1"/>
</dbReference>
<dbReference type="OrthoDB" id="3011541at2759"/>
<evidence type="ECO:0000313" key="3">
    <source>
        <dbReference type="Proteomes" id="UP000663829"/>
    </source>
</evidence>
<gene>
    <name evidence="1" type="ORF">GPM918_LOCUS46700</name>
    <name evidence="2" type="ORF">SRO942_LOCUS51414</name>
</gene>
<dbReference type="Proteomes" id="UP000681722">
    <property type="component" value="Unassembled WGS sequence"/>
</dbReference>
<dbReference type="EMBL" id="CAJOBC010162468">
    <property type="protein sequence ID" value="CAF4701044.1"/>
    <property type="molecule type" value="Genomic_DNA"/>
</dbReference>
<sequence>MQMSVISTNEVVIIDKVEHNPLTYAGYPAWASLYNINDHSVIPLGMKSNAFCAGGSWLSNGTLINVGGDEATVSF</sequence>
<accession>A0A816HDX2</accession>
<evidence type="ECO:0000313" key="1">
    <source>
        <dbReference type="EMBL" id="CAF1684853.1"/>
    </source>
</evidence>
<evidence type="ECO:0000313" key="2">
    <source>
        <dbReference type="EMBL" id="CAF4701044.1"/>
    </source>
</evidence>
<dbReference type="EMBL" id="CAJNOQ010069695">
    <property type="protein sequence ID" value="CAF1684853.1"/>
    <property type="molecule type" value="Genomic_DNA"/>
</dbReference>
<protein>
    <submittedName>
        <fullName evidence="1">Uncharacterized protein</fullName>
    </submittedName>
</protein>
<comment type="caution">
    <text evidence="1">The sequence shown here is derived from an EMBL/GenBank/DDBJ whole genome shotgun (WGS) entry which is preliminary data.</text>
</comment>
<dbReference type="InterPro" id="IPR037293">
    <property type="entry name" value="Gal_Oxidase_central_sf"/>
</dbReference>
<reference evidence="1" key="1">
    <citation type="submission" date="2021-02" db="EMBL/GenBank/DDBJ databases">
        <authorList>
            <person name="Nowell W R."/>
        </authorList>
    </citation>
    <scope>NUCLEOTIDE SEQUENCE</scope>
</reference>
<keyword evidence="3" id="KW-1185">Reference proteome</keyword>
<dbReference type="AlphaFoldDB" id="A0A816HDX2"/>
<name>A0A816HDX2_9BILA</name>
<dbReference type="Proteomes" id="UP000663829">
    <property type="component" value="Unassembled WGS sequence"/>
</dbReference>
<proteinExistence type="predicted"/>
<organism evidence="1 3">
    <name type="scientific">Didymodactylos carnosus</name>
    <dbReference type="NCBI Taxonomy" id="1234261"/>
    <lineage>
        <taxon>Eukaryota</taxon>
        <taxon>Metazoa</taxon>
        <taxon>Spiralia</taxon>
        <taxon>Gnathifera</taxon>
        <taxon>Rotifera</taxon>
        <taxon>Eurotatoria</taxon>
        <taxon>Bdelloidea</taxon>
        <taxon>Philodinida</taxon>
        <taxon>Philodinidae</taxon>
        <taxon>Didymodactylos</taxon>
    </lineage>
</organism>